<comment type="caution">
    <text evidence="1">The sequence shown here is derived from an EMBL/GenBank/DDBJ whole genome shotgun (WGS) entry which is preliminary data.</text>
</comment>
<protein>
    <recommendedName>
        <fullName evidence="3">ATP-binding protein</fullName>
    </recommendedName>
</protein>
<gene>
    <name evidence="1" type="ORF">GCM10009422_20300</name>
</gene>
<accession>A0ABP3S210</accession>
<dbReference type="EMBL" id="BAAAGA010000005">
    <property type="protein sequence ID" value="GAA0623977.1"/>
    <property type="molecule type" value="Genomic_DNA"/>
</dbReference>
<dbReference type="Gene3D" id="3.40.50.300">
    <property type="entry name" value="P-loop containing nucleotide triphosphate hydrolases"/>
    <property type="match status" value="1"/>
</dbReference>
<sequence length="1460" mass="164898">MTTRETFIELARRFRDLTDKEREDPVNLAFWGFHESKLGSGWDELLKSERVVILAEAGSGKTREMQTQTQRLLAEGKAAFFIPVEALDREGVRPYLATNKATEKRFDEWLTDPEQEAWFFIDAVDELKLTDGKLSSALGKLAGALGEHQPRAHVLVSCRPTDWRPVQDMETFETLLPVTAPAVEQPLTGEEGFLAPFDKSVEASPPPQKKAVEQARCVFLLPLDRQQIEAFAKARGVVDTKAFLEELHRRDGWTFARRPLDLQGLIDTWRESGKLGSRREQHEADVTLSLRDDPERADQHVLTPEKALEGAERLALAMLLARERTIRAPEQAVASTSEQSSLNAETVLSNWTPQQVKTLLRRAIFDPATYGRVRFHHRSVQEYLAACRLVHLREQGLPTRQLWKLLFADTYGEKVLVPSMRPVAAWLANSDSQIAKEILRREPEALILHGDPETLPLATRIALVRAYVAAYSGGDWRGLEMPIAEVQRLARSDLKDVVRECWAQAYENEEVREFLLKVIWLGAIADCADLANEALWDKALGPHARVVASRALEDCKRYDLLILATKDIAASSTRWPDRVVYGFVAGVFPQAVSAKDLVKIVKRTPEPKKTVGGFSWALLTQAGELDPLAKTTTELRKRLQELVWEGRSGSDWWQPRSQFGYLTPALAKICHRQLAASIHDKALLSAAVTASRFHDERVLGREDLQELRTWCAGSDISRETAFWLEVEAMNQIAPTKDIRNWVYHAQHHGLIGHLVAADWAWLIKGLAKSRSDPMRAVALEGLISLWYERGRVPAELADLTRRIADVPELSTTLLARTTPVPDDGRMAKWERQDQRFKKKREVEAAKVLKSWSEWLPKLKADPERAFRGRAKGVTRWNLWRWLSHDKRAESDQGLLARRNWHRIKAVVNDRVGELFEASLREYWRKNEPPLKSRREPSDRNVIYNSQGLALTGLLVEASSDPMWASKLSRAHARRAAEWAMLELNGFPDWFPGLAAVHPKIANAVLNAEIDGEVASIVPHGHSHAVSALRYGPAEVRRLAASHLFSALKVWPRPSKDEHTRAQQLSILEHILAALVSADTHREELADLAARRFKASTTGMNAALWLRTLAHCDLRRAMRVMGSALKNASAEVRATQGVKWFGTLFGDHGWHGDTVSLDADTDLLLELTKLAYECVRREDDVEHEGVYSPGPRDEAETARNRLIGAIIGKPGPEAYRALLVMAEEPLFAHMKDRLRLMARQRASNDSEPDALSPQEIRTWEDRFETPPKNRDELFQVVLDRLDDMRHDILHHDFNDRADLEKIEREEDLQPKLALRLANSARGQFHITREDEVAGKKETDIRFHAPSMDRAVVEIKVGDNCSINDLVAAIDDQLIAKYLRHSSCTAGCLLVTYAGRKGFTCADTNKKIGFQEVIRRLRVHASVREATEQGRIRLDVFGLDLRDPLSPAATSFPDYSGGRSAK</sequence>
<proteinExistence type="predicted"/>
<keyword evidence="2" id="KW-1185">Reference proteome</keyword>
<evidence type="ECO:0000313" key="1">
    <source>
        <dbReference type="EMBL" id="GAA0623977.1"/>
    </source>
</evidence>
<organism evidence="1 2">
    <name type="scientific">Brevundimonas kwangchunensis</name>
    <dbReference type="NCBI Taxonomy" id="322163"/>
    <lineage>
        <taxon>Bacteria</taxon>
        <taxon>Pseudomonadati</taxon>
        <taxon>Pseudomonadota</taxon>
        <taxon>Alphaproteobacteria</taxon>
        <taxon>Caulobacterales</taxon>
        <taxon>Caulobacteraceae</taxon>
        <taxon>Brevundimonas</taxon>
    </lineage>
</organism>
<evidence type="ECO:0000313" key="2">
    <source>
        <dbReference type="Proteomes" id="UP001501352"/>
    </source>
</evidence>
<reference evidence="2" key="1">
    <citation type="journal article" date="2019" name="Int. J. Syst. Evol. Microbiol.">
        <title>The Global Catalogue of Microorganisms (GCM) 10K type strain sequencing project: providing services to taxonomists for standard genome sequencing and annotation.</title>
        <authorList>
            <consortium name="The Broad Institute Genomics Platform"/>
            <consortium name="The Broad Institute Genome Sequencing Center for Infectious Disease"/>
            <person name="Wu L."/>
            <person name="Ma J."/>
        </authorList>
    </citation>
    <scope>NUCLEOTIDE SEQUENCE [LARGE SCALE GENOMIC DNA]</scope>
    <source>
        <strain evidence="2">JCM 12928</strain>
    </source>
</reference>
<dbReference type="InterPro" id="IPR027417">
    <property type="entry name" value="P-loop_NTPase"/>
</dbReference>
<dbReference type="RefSeq" id="WP_343793358.1">
    <property type="nucleotide sequence ID" value="NZ_BAAAGA010000005.1"/>
</dbReference>
<name>A0ABP3S210_9CAUL</name>
<dbReference type="Proteomes" id="UP001501352">
    <property type="component" value="Unassembled WGS sequence"/>
</dbReference>
<evidence type="ECO:0008006" key="3">
    <source>
        <dbReference type="Google" id="ProtNLM"/>
    </source>
</evidence>